<dbReference type="Proteomes" id="UP000196005">
    <property type="component" value="Chromosome"/>
</dbReference>
<dbReference type="EC" id="2.1.2.2" evidence="4"/>
<dbReference type="GO" id="GO:0004644">
    <property type="term" value="F:phosphoribosylglycinamide formyltransferase activity"/>
    <property type="evidence" value="ECO:0007669"/>
    <property type="project" value="UniProtKB-UniRule"/>
</dbReference>
<evidence type="ECO:0000313" key="6">
    <source>
        <dbReference type="EMBL" id="ARU49927.1"/>
    </source>
</evidence>
<comment type="catalytic activity">
    <reaction evidence="4">
        <text>N(1)-(5-phospho-beta-D-ribosyl)glycinamide + (6R)-10-formyltetrahydrofolate = N(2)-formyl-N(1)-(5-phospho-beta-D-ribosyl)glycinamide + (6S)-5,6,7,8-tetrahydrofolate + H(+)</text>
        <dbReference type="Rhea" id="RHEA:15053"/>
        <dbReference type="ChEBI" id="CHEBI:15378"/>
        <dbReference type="ChEBI" id="CHEBI:57453"/>
        <dbReference type="ChEBI" id="CHEBI:143788"/>
        <dbReference type="ChEBI" id="CHEBI:147286"/>
        <dbReference type="ChEBI" id="CHEBI:195366"/>
        <dbReference type="EC" id="2.1.2.2"/>
    </reaction>
</comment>
<dbReference type="OrthoDB" id="9806170at2"/>
<evidence type="ECO:0000256" key="1">
    <source>
        <dbReference type="ARBA" id="ARBA00005054"/>
    </source>
</evidence>
<keyword evidence="3 4" id="KW-0658">Purine biosynthesis</keyword>
<evidence type="ECO:0000256" key="3">
    <source>
        <dbReference type="ARBA" id="ARBA00022755"/>
    </source>
</evidence>
<dbReference type="UniPathway" id="UPA00074">
    <property type="reaction ID" value="UER00126"/>
</dbReference>
<dbReference type="NCBIfam" id="TIGR00639">
    <property type="entry name" value="PurN"/>
    <property type="match status" value="1"/>
</dbReference>
<comment type="function">
    <text evidence="4">Catalyzes the transfer of a formyl group from 10-formyltetrahydrofolate to 5-phospho-ribosyl-glycinamide (GAR), producing 5-phospho-ribosyl-N-formylglycinamide (FGAR) and tetrahydrofolate.</text>
</comment>
<organism evidence="6 7">
    <name type="scientific">Sulfurospirillum diekertiae</name>
    <dbReference type="NCBI Taxonomy" id="1854492"/>
    <lineage>
        <taxon>Bacteria</taxon>
        <taxon>Pseudomonadati</taxon>
        <taxon>Campylobacterota</taxon>
        <taxon>Epsilonproteobacteria</taxon>
        <taxon>Campylobacterales</taxon>
        <taxon>Sulfurospirillaceae</taxon>
        <taxon>Sulfurospirillum</taxon>
    </lineage>
</organism>
<evidence type="ECO:0000256" key="2">
    <source>
        <dbReference type="ARBA" id="ARBA00022679"/>
    </source>
</evidence>
<dbReference type="SUPFAM" id="SSF53328">
    <property type="entry name" value="Formyltransferase"/>
    <property type="match status" value="1"/>
</dbReference>
<keyword evidence="7" id="KW-1185">Reference proteome</keyword>
<feature type="binding site" evidence="4">
    <location>
        <position position="110"/>
    </location>
    <ligand>
        <name>(6R)-10-formyltetrahydrofolate</name>
        <dbReference type="ChEBI" id="CHEBI:195366"/>
    </ligand>
</feature>
<comment type="pathway">
    <text evidence="1 4">Purine metabolism; IMP biosynthesis via de novo pathway; N(2)-formyl-N(1)-(5-phospho-D-ribosyl)glycinamide from N(1)-(5-phospho-D-ribosyl)glycinamide (10-formyl THF route): step 1/1.</text>
</comment>
<dbReference type="HAMAP" id="MF_01930">
    <property type="entry name" value="PurN"/>
    <property type="match status" value="1"/>
</dbReference>
<evidence type="ECO:0000313" key="7">
    <source>
        <dbReference type="Proteomes" id="UP000196005"/>
    </source>
</evidence>
<feature type="binding site" evidence="4">
    <location>
        <begin position="14"/>
        <end position="16"/>
    </location>
    <ligand>
        <name>N(1)-(5-phospho-beta-D-ribosyl)glycinamide</name>
        <dbReference type="ChEBI" id="CHEBI:143788"/>
    </ligand>
</feature>
<dbReference type="GO" id="GO:0006189">
    <property type="term" value="P:'de novo' IMP biosynthetic process"/>
    <property type="evidence" value="ECO:0007669"/>
    <property type="project" value="UniProtKB-UniRule"/>
</dbReference>
<reference evidence="7" key="1">
    <citation type="submission" date="2017-05" db="EMBL/GenBank/DDBJ databases">
        <title>Dechlorination kinetics govern the competition between two new strains of the genus Sulfurospirillum.</title>
        <authorList>
            <person name="Buttet G.F."/>
            <person name="Murray A.M."/>
            <person name="Goris T."/>
            <person name="Burion M."/>
            <person name="Lin B."/>
            <person name="Rolle M."/>
            <person name="Maillard J."/>
        </authorList>
    </citation>
    <scope>NUCLEOTIDE SEQUENCE [LARGE SCALE GENOMIC DNA]</scope>
    <source>
        <strain evidence="7">SL2-1</strain>
    </source>
</reference>
<evidence type="ECO:0000256" key="4">
    <source>
        <dbReference type="HAMAP-Rule" id="MF_01930"/>
    </source>
</evidence>
<accession>A0A1Y0HP84</accession>
<protein>
    <recommendedName>
        <fullName evidence="4">Phosphoribosylglycinamide formyltransferase</fullName>
        <ecNumber evidence="4">2.1.2.2</ecNumber>
    </recommendedName>
    <alternativeName>
        <fullName evidence="4">5'-phosphoribosylglycinamide transformylase</fullName>
    </alternativeName>
    <alternativeName>
        <fullName evidence="4">GAR transformylase</fullName>
        <shortName evidence="4">GART</shortName>
    </alternativeName>
</protein>
<dbReference type="PANTHER" id="PTHR43369:SF2">
    <property type="entry name" value="PHOSPHORIBOSYLGLYCINAMIDE FORMYLTRANSFERASE"/>
    <property type="match status" value="1"/>
</dbReference>
<gene>
    <name evidence="4" type="primary">purN</name>
    <name evidence="6" type="ORF">Sdiek1_2779</name>
</gene>
<dbReference type="EMBL" id="CP021416">
    <property type="protein sequence ID" value="ARU49927.1"/>
    <property type="molecule type" value="Genomic_DNA"/>
</dbReference>
<proteinExistence type="inferred from homology"/>
<feature type="site" description="Raises pKa of active site His" evidence="4">
    <location>
        <position position="148"/>
    </location>
</feature>
<keyword evidence="2 4" id="KW-0808">Transferase</keyword>
<evidence type="ECO:0000259" key="5">
    <source>
        <dbReference type="Pfam" id="PF00551"/>
    </source>
</evidence>
<dbReference type="GO" id="GO:0005829">
    <property type="term" value="C:cytosol"/>
    <property type="evidence" value="ECO:0007669"/>
    <property type="project" value="TreeGrafter"/>
</dbReference>
<name>A0A1Y0HP84_9BACT</name>
<feature type="active site" description="Proton donor" evidence="4">
    <location>
        <position position="112"/>
    </location>
</feature>
<dbReference type="PANTHER" id="PTHR43369">
    <property type="entry name" value="PHOSPHORIBOSYLGLYCINAMIDE FORMYLTRANSFERASE"/>
    <property type="match status" value="1"/>
</dbReference>
<comment type="similarity">
    <text evidence="4">Belongs to the GART family.</text>
</comment>
<dbReference type="Gene3D" id="3.40.50.170">
    <property type="entry name" value="Formyl transferase, N-terminal domain"/>
    <property type="match status" value="1"/>
</dbReference>
<sequence>MVIKKIAILFSGEGSNLEKLLAAVHNKVFEHCRIEVVTTICNRPNAAGIEKSRSYGIEPLIIDHTLYGSRESFDEALVEAILKSGAELTVLAGFMRFLTPYFTEHVKAINLHPSLLPLFKGGSAIKESFDSPMKVAGISVHYVSEELDGGEIISQRCFEKSEDMSFKDFETKIHALEHELLPETVKNLLNRN</sequence>
<dbReference type="KEGG" id="suls:Sdiek1_2779"/>
<feature type="domain" description="Formyl transferase N-terminal" evidence="5">
    <location>
        <begin position="4"/>
        <end position="185"/>
    </location>
</feature>
<dbReference type="CDD" id="cd08645">
    <property type="entry name" value="FMT_core_GART"/>
    <property type="match status" value="1"/>
</dbReference>
<dbReference type="InterPro" id="IPR036477">
    <property type="entry name" value="Formyl_transf_N_sf"/>
</dbReference>
<dbReference type="InterPro" id="IPR002376">
    <property type="entry name" value="Formyl_transf_N"/>
</dbReference>
<dbReference type="AlphaFoldDB" id="A0A1Y0HP84"/>
<dbReference type="Pfam" id="PF00551">
    <property type="entry name" value="Formyl_trans_N"/>
    <property type="match status" value="1"/>
</dbReference>
<comment type="caution">
    <text evidence="4">Lacks conserved residue(s) required for the propagation of feature annotation.</text>
</comment>
<feature type="binding site" evidence="4">
    <location>
        <position position="70"/>
    </location>
    <ligand>
        <name>(6R)-10-formyltetrahydrofolate</name>
        <dbReference type="ChEBI" id="CHEBI:195366"/>
    </ligand>
</feature>
<dbReference type="InterPro" id="IPR004607">
    <property type="entry name" value="GART"/>
</dbReference>
<dbReference type="RefSeq" id="WP_087439600.1">
    <property type="nucleotide sequence ID" value="NZ_CP021416.1"/>
</dbReference>